<dbReference type="Gene3D" id="3.40.80.10">
    <property type="entry name" value="Peptidoglycan recognition protein-like"/>
    <property type="match status" value="1"/>
</dbReference>
<dbReference type="PANTHER" id="PTHR11022">
    <property type="entry name" value="PEPTIDOGLYCAN RECOGNITION PROTEIN"/>
    <property type="match status" value="1"/>
</dbReference>
<dbReference type="Pfam" id="PF01510">
    <property type="entry name" value="Amidase_2"/>
    <property type="match status" value="1"/>
</dbReference>
<reference evidence="8" key="1">
    <citation type="submission" date="2025-08" db="UniProtKB">
        <authorList>
            <consortium name="RefSeq"/>
        </authorList>
    </citation>
    <scope>IDENTIFICATION</scope>
    <source>
        <strain evidence="8">14028-0561.14</strain>
        <tissue evidence="8">Whole fly</tissue>
    </source>
</reference>
<dbReference type="SUPFAM" id="SSF55846">
    <property type="entry name" value="N-acetylmuramoyl-L-alanine amidase-like"/>
    <property type="match status" value="1"/>
</dbReference>
<evidence type="ECO:0000256" key="3">
    <source>
        <dbReference type="ARBA" id="ARBA00022859"/>
    </source>
</evidence>
<dbReference type="PANTHER" id="PTHR11022:SF76">
    <property type="entry name" value="PEPTIDOGLYCAN-RECOGNITION PROTEIN LA"/>
    <property type="match status" value="1"/>
</dbReference>
<dbReference type="GO" id="GO:0008745">
    <property type="term" value="F:N-acetylmuramoyl-L-alanine amidase activity"/>
    <property type="evidence" value="ECO:0007669"/>
    <property type="project" value="InterPro"/>
</dbReference>
<gene>
    <name evidence="8" type="primary">PGRP-LA</name>
</gene>
<keyword evidence="3" id="KW-0391">Immunity</keyword>
<name>A0A6P4IYH7_DROKI</name>
<keyword evidence="2" id="KW-0399">Innate immunity</keyword>
<dbReference type="OrthoDB" id="10001926at2759"/>
<evidence type="ECO:0000259" key="6">
    <source>
        <dbReference type="SMART" id="SM00701"/>
    </source>
</evidence>
<dbReference type="SMART" id="SM00701">
    <property type="entry name" value="PGRP"/>
    <property type="match status" value="1"/>
</dbReference>
<dbReference type="GO" id="GO:0045087">
    <property type="term" value="P:innate immune response"/>
    <property type="evidence" value="ECO:0007669"/>
    <property type="project" value="UniProtKB-KW"/>
</dbReference>
<dbReference type="InterPro" id="IPR002502">
    <property type="entry name" value="Amidase_domain"/>
</dbReference>
<accession>A0A6P4IYH7</accession>
<protein>
    <submittedName>
        <fullName evidence="8">Peptidoglycan-recognition protein LA isoform X1</fullName>
    </submittedName>
</protein>
<feature type="compositionally biased region" description="Basic residues" evidence="4">
    <location>
        <begin position="111"/>
        <end position="120"/>
    </location>
</feature>
<evidence type="ECO:0000313" key="7">
    <source>
        <dbReference type="Proteomes" id="UP001652661"/>
    </source>
</evidence>
<dbReference type="InterPro" id="IPR006619">
    <property type="entry name" value="PGRP_domain_met/bac"/>
</dbReference>
<evidence type="ECO:0000256" key="1">
    <source>
        <dbReference type="ARBA" id="ARBA00007553"/>
    </source>
</evidence>
<evidence type="ECO:0000256" key="5">
    <source>
        <dbReference type="SAM" id="Phobius"/>
    </source>
</evidence>
<feature type="region of interest" description="Disordered" evidence="4">
    <location>
        <begin position="1"/>
        <end position="24"/>
    </location>
</feature>
<feature type="compositionally biased region" description="Low complexity" evidence="4">
    <location>
        <begin position="98"/>
        <end position="110"/>
    </location>
</feature>
<dbReference type="OMA" id="GVQSQPC"/>
<keyword evidence="5" id="KW-0472">Membrane</keyword>
<proteinExistence type="inferred from homology"/>
<dbReference type="Proteomes" id="UP001652661">
    <property type="component" value="Chromosome 3L"/>
</dbReference>
<evidence type="ECO:0000256" key="2">
    <source>
        <dbReference type="ARBA" id="ARBA00022588"/>
    </source>
</evidence>
<feature type="transmembrane region" description="Helical" evidence="5">
    <location>
        <begin position="126"/>
        <end position="146"/>
    </location>
</feature>
<dbReference type="CDD" id="cd06583">
    <property type="entry name" value="PGRP"/>
    <property type="match status" value="1"/>
</dbReference>
<dbReference type="RefSeq" id="XP_017028021.1">
    <property type="nucleotide sequence ID" value="XM_017172532.3"/>
</dbReference>
<dbReference type="AlphaFoldDB" id="A0A6P4IYH7"/>
<dbReference type="InterPro" id="IPR036505">
    <property type="entry name" value="Amidase/PGRP_sf"/>
</dbReference>
<sequence length="369" mass="40652">MAEENDHPTTNNALWSLQGRERPNPAQRLHNLTSAGAATTTSSTSSSIFTNPGVPPSSVINLSHSTDVVIGPMTQYQGPVSIYYMDYMEAHAMQTAAGINSNHGNGSGSAHHGRDKSPSKRMTRNTILLITLILLVLSTALIVLYVELSRSRQDVVVPSNKAIFFGNNYDHDTFPNLGNGHLVIDREQWGAAKTTPALNIPLQRPIPYVLITHVGVQSLPCENIYKCSIKMRTIQDSAIAEKGLPDIQSNFYVSDEGNIYVGRGWDWANTYANQTLALTFMGDYGRFRPSAKQLEGVQFLLAHAVANSYLEVDYKLVGQNQTKTTKSPGAYVYQEIRKWPHFYGCGLDDEAPACGIELGMKPESWMGKQ</sequence>
<keyword evidence="7" id="KW-1185">Reference proteome</keyword>
<evidence type="ECO:0000313" key="8">
    <source>
        <dbReference type="RefSeq" id="XP_017028021.1"/>
    </source>
</evidence>
<dbReference type="InterPro" id="IPR015510">
    <property type="entry name" value="PGRP"/>
</dbReference>
<feature type="domain" description="Peptidoglycan recognition protein family" evidence="6">
    <location>
        <begin position="181"/>
        <end position="323"/>
    </location>
</feature>
<dbReference type="GO" id="GO:0008270">
    <property type="term" value="F:zinc ion binding"/>
    <property type="evidence" value="ECO:0007669"/>
    <property type="project" value="InterPro"/>
</dbReference>
<keyword evidence="5" id="KW-1133">Transmembrane helix</keyword>
<organism evidence="7 8">
    <name type="scientific">Drosophila kikkawai</name>
    <name type="common">Fruit fly</name>
    <dbReference type="NCBI Taxonomy" id="30033"/>
    <lineage>
        <taxon>Eukaryota</taxon>
        <taxon>Metazoa</taxon>
        <taxon>Ecdysozoa</taxon>
        <taxon>Arthropoda</taxon>
        <taxon>Hexapoda</taxon>
        <taxon>Insecta</taxon>
        <taxon>Pterygota</taxon>
        <taxon>Neoptera</taxon>
        <taxon>Endopterygota</taxon>
        <taxon>Diptera</taxon>
        <taxon>Brachycera</taxon>
        <taxon>Muscomorpha</taxon>
        <taxon>Ephydroidea</taxon>
        <taxon>Drosophilidae</taxon>
        <taxon>Drosophila</taxon>
        <taxon>Sophophora</taxon>
    </lineage>
</organism>
<dbReference type="GO" id="GO:0009253">
    <property type="term" value="P:peptidoglycan catabolic process"/>
    <property type="evidence" value="ECO:0007669"/>
    <property type="project" value="InterPro"/>
</dbReference>
<evidence type="ECO:0000256" key="4">
    <source>
        <dbReference type="SAM" id="MobiDB-lite"/>
    </source>
</evidence>
<comment type="similarity">
    <text evidence="1">Belongs to the N-acetylmuramoyl-L-alanine amidase 2 family.</text>
</comment>
<feature type="region of interest" description="Disordered" evidence="4">
    <location>
        <begin position="98"/>
        <end position="120"/>
    </location>
</feature>
<keyword evidence="5" id="KW-0812">Transmembrane</keyword>